<dbReference type="Proteomes" id="UP000033354">
    <property type="component" value="Unassembled WGS sequence"/>
</dbReference>
<dbReference type="Gene3D" id="2.60.40.1090">
    <property type="entry name" value="Fimbrial-type adhesion domain"/>
    <property type="match status" value="1"/>
</dbReference>
<dbReference type="Pfam" id="PF00419">
    <property type="entry name" value="Fimbrial"/>
    <property type="match status" value="1"/>
</dbReference>
<dbReference type="GeneID" id="63140900"/>
<evidence type="ECO:0000313" key="3">
    <source>
        <dbReference type="EMBL" id="KJX39153.1"/>
    </source>
</evidence>
<dbReference type="InterPro" id="IPR036937">
    <property type="entry name" value="Adhesion_dom_fimbrial_sf"/>
</dbReference>
<feature type="signal peptide" evidence="1">
    <location>
        <begin position="1"/>
        <end position="24"/>
    </location>
</feature>
<dbReference type="AlphaFoldDB" id="A0AAW3HM15"/>
<reference evidence="3 4" key="1">
    <citation type="submission" date="2015-02" db="EMBL/GenBank/DDBJ databases">
        <authorList>
            <person name="Adams M."/>
            <person name="Sutton G."/>
            <person name="Nelson K."/>
            <person name="Bonomo R."/>
            <person name="McCorrison J."/>
            <person name="Sanka R."/>
            <person name="Brinkac L."/>
            <person name="Nierman W."/>
        </authorList>
    </citation>
    <scope>NUCLEOTIDE SEQUENCE [LARGE SCALE GENOMIC DNA]</scope>
    <source>
        <strain evidence="3 4">CIDEIMsCOL9</strain>
    </source>
</reference>
<evidence type="ECO:0000256" key="1">
    <source>
        <dbReference type="SAM" id="SignalP"/>
    </source>
</evidence>
<keyword evidence="4" id="KW-1185">Reference proteome</keyword>
<dbReference type="GO" id="GO:0043709">
    <property type="term" value="P:cell adhesion involved in single-species biofilm formation"/>
    <property type="evidence" value="ECO:0007669"/>
    <property type="project" value="TreeGrafter"/>
</dbReference>
<feature type="domain" description="Fimbrial-type adhesion" evidence="2">
    <location>
        <begin position="51"/>
        <end position="189"/>
    </location>
</feature>
<dbReference type="InterPro" id="IPR050263">
    <property type="entry name" value="Bact_Fimbrial_Adh_Pro"/>
</dbReference>
<dbReference type="GO" id="GO:0009289">
    <property type="term" value="C:pilus"/>
    <property type="evidence" value="ECO:0007669"/>
    <property type="project" value="InterPro"/>
</dbReference>
<dbReference type="EMBL" id="JZKT01000002">
    <property type="protein sequence ID" value="KJX39153.1"/>
    <property type="molecule type" value="Genomic_DNA"/>
</dbReference>
<gene>
    <name evidence="3" type="ORF">SG71_01095</name>
</gene>
<dbReference type="NCBIfam" id="NF011834">
    <property type="entry name" value="PRK15306.1"/>
    <property type="match status" value="1"/>
</dbReference>
<organism evidence="3 4">
    <name type="scientific">Enterobacter chengduensis</name>
    <dbReference type="NCBI Taxonomy" id="2494701"/>
    <lineage>
        <taxon>Bacteria</taxon>
        <taxon>Pseudomonadati</taxon>
        <taxon>Pseudomonadota</taxon>
        <taxon>Gammaproteobacteria</taxon>
        <taxon>Enterobacterales</taxon>
        <taxon>Enterobacteriaceae</taxon>
        <taxon>Enterobacter</taxon>
        <taxon>Enterobacter cloacae complex</taxon>
    </lineage>
</organism>
<proteinExistence type="predicted"/>
<dbReference type="InterPro" id="IPR008966">
    <property type="entry name" value="Adhesion_dom_sf"/>
</dbReference>
<comment type="caution">
    <text evidence="3">The sequence shown here is derived from an EMBL/GenBank/DDBJ whole genome shotgun (WGS) entry which is preliminary data.</text>
</comment>
<sequence>MKKTLLSLSVIAVTALTLSGTARSTDLDVNFIANIKETTCDMKLVGGSGSDTEQTIKIGDSQGKIGLDQVQAGTATASFKLAIVECPSSLTSLKTTVKGTQSGYLSTGITNSKPVASGGSDYAAVTIARASATNAPFTINSTTDSQRLVWSAAEITSKEVPLVATLKETQTGKMTTGDFEAVVTFEFSYE</sequence>
<protein>
    <submittedName>
        <fullName evidence="3">Fimbrial protein</fullName>
    </submittedName>
</protein>
<dbReference type="InterPro" id="IPR000259">
    <property type="entry name" value="Adhesion_dom_fimbrial"/>
</dbReference>
<evidence type="ECO:0000313" key="4">
    <source>
        <dbReference type="Proteomes" id="UP000033354"/>
    </source>
</evidence>
<dbReference type="RefSeq" id="WP_032644103.1">
    <property type="nucleotide sequence ID" value="NZ_CP043318.1"/>
</dbReference>
<name>A0AAW3HM15_9ENTR</name>
<dbReference type="SUPFAM" id="SSF49401">
    <property type="entry name" value="Bacterial adhesins"/>
    <property type="match status" value="1"/>
</dbReference>
<dbReference type="PANTHER" id="PTHR33420:SF33">
    <property type="entry name" value="MINOR FIMBRIAL SUBUNIT"/>
    <property type="match status" value="1"/>
</dbReference>
<accession>A0AAW3HM15</accession>
<feature type="chain" id="PRO_5043654930" evidence="1">
    <location>
        <begin position="25"/>
        <end position="190"/>
    </location>
</feature>
<keyword evidence="1" id="KW-0732">Signal</keyword>
<evidence type="ECO:0000259" key="2">
    <source>
        <dbReference type="Pfam" id="PF00419"/>
    </source>
</evidence>
<dbReference type="PANTHER" id="PTHR33420">
    <property type="entry name" value="FIMBRIAL SUBUNIT ELFA-RELATED"/>
    <property type="match status" value="1"/>
</dbReference>